<comment type="similarity">
    <text evidence="1">Belongs to the band 7/mec-2 family.</text>
</comment>
<dbReference type="Pfam" id="PF01145">
    <property type="entry name" value="Band_7"/>
    <property type="match status" value="1"/>
</dbReference>
<dbReference type="GO" id="GO:0051301">
    <property type="term" value="P:cell division"/>
    <property type="evidence" value="ECO:0007669"/>
    <property type="project" value="UniProtKB-KW"/>
</dbReference>
<evidence type="ECO:0000313" key="3">
    <source>
        <dbReference type="EMBL" id="PJF18524.1"/>
    </source>
</evidence>
<evidence type="ECO:0000313" key="4">
    <source>
        <dbReference type="Proteomes" id="UP000240830"/>
    </source>
</evidence>
<dbReference type="GO" id="GO:0098552">
    <property type="term" value="C:side of membrane"/>
    <property type="evidence" value="ECO:0007669"/>
    <property type="project" value="UniProtKB-ARBA"/>
</dbReference>
<dbReference type="SMART" id="SM00244">
    <property type="entry name" value="PHB"/>
    <property type="match status" value="1"/>
</dbReference>
<accession>A0A2H9TLB0</accession>
<dbReference type="GO" id="GO:0005886">
    <property type="term" value="C:plasma membrane"/>
    <property type="evidence" value="ECO:0007669"/>
    <property type="project" value="UniProtKB-ARBA"/>
</dbReference>
<dbReference type="CDD" id="cd08829">
    <property type="entry name" value="SPFH_paraslipin"/>
    <property type="match status" value="1"/>
</dbReference>
<feature type="domain" description="Band 7" evidence="2">
    <location>
        <begin position="56"/>
        <end position="206"/>
    </location>
</feature>
<comment type="caution">
    <text evidence="3">The sequence shown here is derived from an EMBL/GenBank/DDBJ whole genome shotgun (WGS) entry which is preliminary data.</text>
</comment>
<evidence type="ECO:0000256" key="1">
    <source>
        <dbReference type="ARBA" id="ARBA00008164"/>
    </source>
</evidence>
<proteinExistence type="inferred from homology"/>
<protein>
    <submittedName>
        <fullName evidence="3">Cofactor-APC complex of cell division cycle 20-like protein 1</fullName>
    </submittedName>
</protein>
<dbReference type="STRING" id="1246581.A0A2H9TLB0"/>
<dbReference type="OrthoDB" id="434619at2759"/>
<dbReference type="PANTHER" id="PTHR43327:SF10">
    <property type="entry name" value="STOMATIN-LIKE PROTEIN 2, MITOCHONDRIAL"/>
    <property type="match status" value="1"/>
</dbReference>
<dbReference type="PANTHER" id="PTHR43327">
    <property type="entry name" value="STOMATIN-LIKE PROTEIN 2, MITOCHONDRIAL"/>
    <property type="match status" value="1"/>
</dbReference>
<gene>
    <name evidence="3" type="ORF">PSACC_01657</name>
</gene>
<dbReference type="AlphaFoldDB" id="A0A2H9TLB0"/>
<dbReference type="GO" id="GO:0007005">
    <property type="term" value="P:mitochondrion organization"/>
    <property type="evidence" value="ECO:0007669"/>
    <property type="project" value="TreeGrafter"/>
</dbReference>
<dbReference type="GO" id="GO:0005739">
    <property type="term" value="C:mitochondrion"/>
    <property type="evidence" value="ECO:0007669"/>
    <property type="project" value="TreeGrafter"/>
</dbReference>
<name>A0A2H9TLB0_9FUNG</name>
<dbReference type="Proteomes" id="UP000240830">
    <property type="component" value="Unassembled WGS sequence"/>
</dbReference>
<sequence length="206" mass="22775">MSASRNDRDWLVMLSRKSAEHAYMCILPGTGDAVEHAHICLLEGTAEYAATATKAVAHEYCTGAQAWVVERFGKFSRILEPGLAILLPVVDQIKYVKTLKEVAVEVPTQSAITQDNVALSIDGVLYYRVTEPYKSCYGVEDADFAITQLAQTTMRSEIGKLTLDRTLAERNLLNVSIVEAINEAAVHWGIRCLRYEIRTIPVGSNV</sequence>
<keyword evidence="3" id="KW-0131">Cell cycle</keyword>
<evidence type="ECO:0000259" key="2">
    <source>
        <dbReference type="SMART" id="SM00244"/>
    </source>
</evidence>
<organism evidence="3 4">
    <name type="scientific">Paramicrosporidium saccamoebae</name>
    <dbReference type="NCBI Taxonomy" id="1246581"/>
    <lineage>
        <taxon>Eukaryota</taxon>
        <taxon>Fungi</taxon>
        <taxon>Fungi incertae sedis</taxon>
        <taxon>Cryptomycota</taxon>
        <taxon>Cryptomycota incertae sedis</taxon>
        <taxon>Paramicrosporidium</taxon>
    </lineage>
</organism>
<keyword evidence="4" id="KW-1185">Reference proteome</keyword>
<keyword evidence="3" id="KW-0132">Cell division</keyword>
<dbReference type="Gene3D" id="3.30.479.30">
    <property type="entry name" value="Band 7 domain"/>
    <property type="match status" value="1"/>
</dbReference>
<dbReference type="InterPro" id="IPR036013">
    <property type="entry name" value="Band_7/SPFH_dom_sf"/>
</dbReference>
<dbReference type="EMBL" id="MTSL01000117">
    <property type="protein sequence ID" value="PJF18524.1"/>
    <property type="molecule type" value="Genomic_DNA"/>
</dbReference>
<reference evidence="3 4" key="1">
    <citation type="submission" date="2016-10" db="EMBL/GenBank/DDBJ databases">
        <title>The genome of Paramicrosporidium saccamoebae is the missing link in understanding Cryptomycota and Microsporidia evolution.</title>
        <authorList>
            <person name="Quandt C.A."/>
            <person name="Beaudet D."/>
            <person name="Corsaro D."/>
            <person name="Michel R."/>
            <person name="Corradi N."/>
            <person name="James T."/>
        </authorList>
    </citation>
    <scope>NUCLEOTIDE SEQUENCE [LARGE SCALE GENOMIC DNA]</scope>
    <source>
        <strain evidence="3 4">KSL3</strain>
    </source>
</reference>
<dbReference type="InterPro" id="IPR001107">
    <property type="entry name" value="Band_7"/>
</dbReference>
<dbReference type="PRINTS" id="PR00721">
    <property type="entry name" value="STOMATIN"/>
</dbReference>
<dbReference type="InterPro" id="IPR050710">
    <property type="entry name" value="Band7/mec-2_domain"/>
</dbReference>
<dbReference type="SUPFAM" id="SSF117892">
    <property type="entry name" value="Band 7/SPFH domain"/>
    <property type="match status" value="1"/>
</dbReference>
<dbReference type="InterPro" id="IPR001972">
    <property type="entry name" value="Stomatin_HflK_fam"/>
</dbReference>
<dbReference type="FunFam" id="3.30.479.30:FF:000004">
    <property type="entry name" value="Putative membrane protease family, stomatin"/>
    <property type="match status" value="1"/>
</dbReference>